<evidence type="ECO:0000313" key="1">
    <source>
        <dbReference type="EMBL" id="VDO09994.1"/>
    </source>
</evidence>
<dbReference type="EMBL" id="UZAE01013469">
    <property type="protein sequence ID" value="VDO09994.1"/>
    <property type="molecule type" value="Genomic_DNA"/>
</dbReference>
<keyword evidence="2" id="KW-1185">Reference proteome</keyword>
<accession>A0A3P7T8I3</accession>
<dbReference type="Proteomes" id="UP000278807">
    <property type="component" value="Unassembled WGS sequence"/>
</dbReference>
<gene>
    <name evidence="1" type="ORF">HNAJ_LOCUS11271</name>
</gene>
<evidence type="ECO:0000313" key="2">
    <source>
        <dbReference type="Proteomes" id="UP000278807"/>
    </source>
</evidence>
<proteinExistence type="predicted"/>
<name>A0A3P7T8I3_RODNA</name>
<protein>
    <submittedName>
        <fullName evidence="1">Uncharacterized protein</fullName>
    </submittedName>
</protein>
<organism evidence="1 2">
    <name type="scientific">Rodentolepis nana</name>
    <name type="common">Dwarf tapeworm</name>
    <name type="synonym">Hymenolepis nana</name>
    <dbReference type="NCBI Taxonomy" id="102285"/>
    <lineage>
        <taxon>Eukaryota</taxon>
        <taxon>Metazoa</taxon>
        <taxon>Spiralia</taxon>
        <taxon>Lophotrochozoa</taxon>
        <taxon>Platyhelminthes</taxon>
        <taxon>Cestoda</taxon>
        <taxon>Eucestoda</taxon>
        <taxon>Cyclophyllidea</taxon>
        <taxon>Hymenolepididae</taxon>
        <taxon>Rodentolepis</taxon>
    </lineage>
</organism>
<sequence>MKPLLQQLKEKTPRGVVLFHRILGRRFERIVKHLEEWFSHDQHVPLLLPPVVVEHRHTGRLEVLGKHRIHRLLNSSSNPEASFSKQNWVYIRGETQDLSKGPDFQSQWLH</sequence>
<reference evidence="1 2" key="1">
    <citation type="submission" date="2018-11" db="EMBL/GenBank/DDBJ databases">
        <authorList>
            <consortium name="Pathogen Informatics"/>
        </authorList>
    </citation>
    <scope>NUCLEOTIDE SEQUENCE [LARGE SCALE GENOMIC DNA]</scope>
</reference>
<dbReference type="AlphaFoldDB" id="A0A3P7T8I3"/>